<organism evidence="3 4">
    <name type="scientific">Candidatus Schekmanbacteria bacterium RBG_16_38_10</name>
    <dbReference type="NCBI Taxonomy" id="1817879"/>
    <lineage>
        <taxon>Bacteria</taxon>
        <taxon>Candidatus Schekmaniibacteriota</taxon>
    </lineage>
</organism>
<name>A0A1F7S045_9BACT</name>
<gene>
    <name evidence="3" type="ORF">A2W05_07170</name>
</gene>
<dbReference type="GO" id="GO:0005975">
    <property type="term" value="P:carbohydrate metabolic process"/>
    <property type="evidence" value="ECO:0007669"/>
    <property type="project" value="InterPro"/>
</dbReference>
<dbReference type="GO" id="GO:0008107">
    <property type="term" value="F:galactoside 2-alpha-L-fucosyltransferase activity"/>
    <property type="evidence" value="ECO:0007669"/>
    <property type="project" value="InterPro"/>
</dbReference>
<evidence type="ECO:0000256" key="2">
    <source>
        <dbReference type="ARBA" id="ARBA00022679"/>
    </source>
</evidence>
<sequence length="179" mass="20813">MIPIKKITGRLGNQMFQFATLFAKAKNEGTDYYFQNPAYFEDCKDEIKIMYGYGIVPVDRVGIHIRRGDYVNNPFYADLMTAGYYERAMALFPDEKFLVFSDDIEWCKQQDIFKNCEFSEGRTDVEDMNIMSGCKGIIMANSSFSWWAAYLSSGKVIAPKEWYADGQERTKLLKQWIKI</sequence>
<dbReference type="EMBL" id="MGDE01000087">
    <property type="protein sequence ID" value="OGL46477.1"/>
    <property type="molecule type" value="Genomic_DNA"/>
</dbReference>
<evidence type="ECO:0000313" key="3">
    <source>
        <dbReference type="EMBL" id="OGL46477.1"/>
    </source>
</evidence>
<accession>A0A1F7S045</accession>
<evidence type="ECO:0000256" key="1">
    <source>
        <dbReference type="ARBA" id="ARBA00022676"/>
    </source>
</evidence>
<dbReference type="PANTHER" id="PTHR11927">
    <property type="entry name" value="GALACTOSIDE 2-L-FUCOSYLTRANSFERASE"/>
    <property type="match status" value="1"/>
</dbReference>
<evidence type="ECO:0000313" key="4">
    <source>
        <dbReference type="Proteomes" id="UP000178797"/>
    </source>
</evidence>
<dbReference type="PANTHER" id="PTHR11927:SF9">
    <property type="entry name" value="L-FUCOSYLTRANSFERASE"/>
    <property type="match status" value="1"/>
</dbReference>
<keyword evidence="2" id="KW-0808">Transferase</keyword>
<keyword evidence="1" id="KW-0328">Glycosyltransferase</keyword>
<evidence type="ECO:0008006" key="5">
    <source>
        <dbReference type="Google" id="ProtNLM"/>
    </source>
</evidence>
<reference evidence="3 4" key="1">
    <citation type="journal article" date="2016" name="Nat. Commun.">
        <title>Thousands of microbial genomes shed light on interconnected biogeochemical processes in an aquifer system.</title>
        <authorList>
            <person name="Anantharaman K."/>
            <person name="Brown C.T."/>
            <person name="Hug L.A."/>
            <person name="Sharon I."/>
            <person name="Castelle C.J."/>
            <person name="Probst A.J."/>
            <person name="Thomas B.C."/>
            <person name="Singh A."/>
            <person name="Wilkins M.J."/>
            <person name="Karaoz U."/>
            <person name="Brodie E.L."/>
            <person name="Williams K.H."/>
            <person name="Hubbard S.S."/>
            <person name="Banfield J.F."/>
        </authorList>
    </citation>
    <scope>NUCLEOTIDE SEQUENCE [LARGE SCALE GENOMIC DNA]</scope>
</reference>
<protein>
    <recommendedName>
        <fullName evidence="5">Alpha-1,2-fucosyltransferase</fullName>
    </recommendedName>
</protein>
<comment type="caution">
    <text evidence="3">The sequence shown here is derived from an EMBL/GenBank/DDBJ whole genome shotgun (WGS) entry which is preliminary data.</text>
</comment>
<dbReference type="Pfam" id="PF01531">
    <property type="entry name" value="Glyco_transf_11"/>
    <property type="match status" value="1"/>
</dbReference>
<dbReference type="CDD" id="cd11301">
    <property type="entry name" value="Fut1_Fut2_like"/>
    <property type="match status" value="1"/>
</dbReference>
<dbReference type="InterPro" id="IPR002516">
    <property type="entry name" value="Glyco_trans_11"/>
</dbReference>
<proteinExistence type="predicted"/>
<dbReference type="Proteomes" id="UP000178797">
    <property type="component" value="Unassembled WGS sequence"/>
</dbReference>
<dbReference type="GO" id="GO:0016020">
    <property type="term" value="C:membrane"/>
    <property type="evidence" value="ECO:0007669"/>
    <property type="project" value="InterPro"/>
</dbReference>
<dbReference type="AlphaFoldDB" id="A0A1F7S045"/>